<feature type="transmembrane region" description="Helical" evidence="2">
    <location>
        <begin position="29"/>
        <end position="47"/>
    </location>
</feature>
<dbReference type="Proteomes" id="UP000292006">
    <property type="component" value="Segment"/>
</dbReference>
<evidence type="ECO:0000256" key="1">
    <source>
        <dbReference type="SAM" id="MobiDB-lite"/>
    </source>
</evidence>
<evidence type="ECO:0000313" key="3">
    <source>
        <dbReference type="EMBL" id="AYP70031.1"/>
    </source>
</evidence>
<keyword evidence="2" id="KW-0472">Membrane</keyword>
<proteinExistence type="predicted"/>
<evidence type="ECO:0000313" key="4">
    <source>
        <dbReference type="Proteomes" id="UP000292006"/>
    </source>
</evidence>
<keyword evidence="4" id="KW-1185">Reference proteome</keyword>
<organism evidence="3 4">
    <name type="scientific">Mycobacterium phage CRB2</name>
    <dbReference type="NCBI Taxonomy" id="2483623"/>
    <lineage>
        <taxon>Viruses</taxon>
        <taxon>Duplodnaviria</taxon>
        <taxon>Heunggongvirae</taxon>
        <taxon>Uroviricota</taxon>
        <taxon>Caudoviricetes</taxon>
        <taxon>Bclasvirinae</taxon>
        <taxon>Quesadillavirus</taxon>
        <taxon>Quesadillavirus CRB2</taxon>
    </lineage>
</organism>
<dbReference type="EMBL" id="MK059749">
    <property type="protein sequence ID" value="AYP70031.1"/>
    <property type="molecule type" value="Genomic_DNA"/>
</dbReference>
<gene>
    <name evidence="3" type="ORF">CRB2_45</name>
</gene>
<feature type="region of interest" description="Disordered" evidence="1">
    <location>
        <begin position="54"/>
        <end position="77"/>
    </location>
</feature>
<sequence length="77" mass="8256">MNTRLFLAGALVFLAGINSDDPVAWVVWAFGLAMVVAAILPPLLARLERPQIAPGEPNAASGAHRPASDRYWPFQGD</sequence>
<protein>
    <submittedName>
        <fullName evidence="3">Uncharacterized protein</fullName>
    </submittedName>
</protein>
<keyword evidence="2" id="KW-0812">Transmembrane</keyword>
<name>A0A455M871_9CAUD</name>
<accession>A0A455M871</accession>
<reference evidence="3 4" key="1">
    <citation type="journal article" date="2019" name="PLoS ONE">
        <title>Mycobacteriophage CRB2 defines a new subcluster in mycobacteriophage classification.</title>
        <authorList>
            <person name="Suarez C.A."/>
            <person name="Franceschelli J.J."/>
            <person name="Morbidoni H.R."/>
        </authorList>
    </citation>
    <scope>NUCLEOTIDE SEQUENCE [LARGE SCALE GENOMIC DNA]</scope>
</reference>
<keyword evidence="2" id="KW-1133">Transmembrane helix</keyword>
<evidence type="ECO:0000256" key="2">
    <source>
        <dbReference type="SAM" id="Phobius"/>
    </source>
</evidence>